<gene>
    <name evidence="2" type="ORF">MHI_LOCUS955260</name>
</gene>
<protein>
    <submittedName>
        <fullName evidence="2">Uncharacterized protein</fullName>
    </submittedName>
</protein>
<evidence type="ECO:0000313" key="2">
    <source>
        <dbReference type="EMBL" id="CAD1480648.1"/>
    </source>
</evidence>
<evidence type="ECO:0000256" key="1">
    <source>
        <dbReference type="SAM" id="MobiDB-lite"/>
    </source>
</evidence>
<proteinExistence type="predicted"/>
<keyword evidence="3" id="KW-1185">Reference proteome</keyword>
<evidence type="ECO:0000313" key="3">
    <source>
        <dbReference type="Proteomes" id="UP000752696"/>
    </source>
</evidence>
<dbReference type="AlphaFoldDB" id="A0A6V7HIA7"/>
<dbReference type="Proteomes" id="UP000752696">
    <property type="component" value="Unassembled WGS sequence"/>
</dbReference>
<name>A0A6V7HIA7_9HYME</name>
<sequence>MQFRFLSGDDVATMAHLPGVVPPSTLLKTQPLVHTEVLLSGMFQEMKGSRGYQREREERQRPHPTMALSSKSSGNFPRGNLKNLEESSSTDSTGYTFSTCFSRKNVGALLTEGRSISSFNCDYETKKEGGSKFTLVHFASSSTR</sequence>
<comment type="caution">
    <text evidence="2">The sequence shown here is derived from an EMBL/GenBank/DDBJ whole genome shotgun (WGS) entry which is preliminary data.</text>
</comment>
<organism evidence="2 3">
    <name type="scientific">Heterotrigona itama</name>
    <dbReference type="NCBI Taxonomy" id="395501"/>
    <lineage>
        <taxon>Eukaryota</taxon>
        <taxon>Metazoa</taxon>
        <taxon>Ecdysozoa</taxon>
        <taxon>Arthropoda</taxon>
        <taxon>Hexapoda</taxon>
        <taxon>Insecta</taxon>
        <taxon>Pterygota</taxon>
        <taxon>Neoptera</taxon>
        <taxon>Endopterygota</taxon>
        <taxon>Hymenoptera</taxon>
        <taxon>Apocrita</taxon>
        <taxon>Aculeata</taxon>
        <taxon>Apoidea</taxon>
        <taxon>Anthophila</taxon>
        <taxon>Apidae</taxon>
        <taxon>Heterotrigona</taxon>
    </lineage>
</organism>
<feature type="region of interest" description="Disordered" evidence="1">
    <location>
        <begin position="47"/>
        <end position="94"/>
    </location>
</feature>
<feature type="compositionally biased region" description="Basic and acidic residues" evidence="1">
    <location>
        <begin position="52"/>
        <end position="61"/>
    </location>
</feature>
<accession>A0A6V7HIA7</accession>
<dbReference type="EMBL" id="CAJDYZ010012369">
    <property type="protein sequence ID" value="CAD1480648.1"/>
    <property type="molecule type" value="Genomic_DNA"/>
</dbReference>
<dbReference type="OrthoDB" id="10408922at2759"/>
<reference evidence="2" key="1">
    <citation type="submission" date="2020-07" db="EMBL/GenBank/DDBJ databases">
        <authorList>
            <person name="Nazaruddin N."/>
        </authorList>
    </citation>
    <scope>NUCLEOTIDE SEQUENCE</scope>
</reference>